<dbReference type="EMBL" id="JAUSUZ010000001">
    <property type="protein sequence ID" value="MDQ0363626.1"/>
    <property type="molecule type" value="Genomic_DNA"/>
</dbReference>
<dbReference type="Gene3D" id="3.30.1310.10">
    <property type="entry name" value="Nucleoid-associated protein YbaB-like domain"/>
    <property type="match status" value="1"/>
</dbReference>
<reference evidence="1 2" key="1">
    <citation type="submission" date="2023-07" db="EMBL/GenBank/DDBJ databases">
        <title>Sequencing the genomes of 1000 actinobacteria strains.</title>
        <authorList>
            <person name="Klenk H.-P."/>
        </authorList>
    </citation>
    <scope>NUCLEOTIDE SEQUENCE [LARGE SCALE GENOMIC DNA]</scope>
    <source>
        <strain evidence="1 2">DSM 44709</strain>
    </source>
</reference>
<comment type="caution">
    <text evidence="1">The sequence shown here is derived from an EMBL/GenBank/DDBJ whole genome shotgun (WGS) entry which is preliminary data.</text>
</comment>
<gene>
    <name evidence="1" type="ORF">J2S42_000295</name>
</gene>
<sequence length="130" mass="14588">MTTMPDPAQVLDMVDRLRRQNQQMIDRYEEFVAHSGELTGEGWSLDGTVRVRITPDGAVETVDIPDAALRHGAHLAEMILTAIREAQADRALKMTALGESLGTGRVWALVDEAIPEHTRERIEEREDRRG</sequence>
<name>A0AAE3VTW6_9ACTN</name>
<protein>
    <submittedName>
        <fullName evidence="1">DNA-binding protein YbaB</fullName>
    </submittedName>
</protein>
<accession>A0AAE3VTW6</accession>
<evidence type="ECO:0000313" key="2">
    <source>
        <dbReference type="Proteomes" id="UP001240236"/>
    </source>
</evidence>
<organism evidence="1 2">
    <name type="scientific">Catenuloplanes indicus</name>
    <dbReference type="NCBI Taxonomy" id="137267"/>
    <lineage>
        <taxon>Bacteria</taxon>
        <taxon>Bacillati</taxon>
        <taxon>Actinomycetota</taxon>
        <taxon>Actinomycetes</taxon>
        <taxon>Micromonosporales</taxon>
        <taxon>Micromonosporaceae</taxon>
        <taxon>Catenuloplanes</taxon>
    </lineage>
</organism>
<proteinExistence type="predicted"/>
<dbReference type="Proteomes" id="UP001240236">
    <property type="component" value="Unassembled WGS sequence"/>
</dbReference>
<dbReference type="AlphaFoldDB" id="A0AAE3VTW6"/>
<dbReference type="SUPFAM" id="SSF82607">
    <property type="entry name" value="YbaB-like"/>
    <property type="match status" value="1"/>
</dbReference>
<evidence type="ECO:0000313" key="1">
    <source>
        <dbReference type="EMBL" id="MDQ0363626.1"/>
    </source>
</evidence>
<dbReference type="InterPro" id="IPR004401">
    <property type="entry name" value="YbaB/EbfC"/>
</dbReference>
<dbReference type="InterPro" id="IPR036894">
    <property type="entry name" value="YbaB-like_sf"/>
</dbReference>
<keyword evidence="2" id="KW-1185">Reference proteome</keyword>
<keyword evidence="1" id="KW-0238">DNA-binding</keyword>
<dbReference type="GO" id="GO:0003677">
    <property type="term" value="F:DNA binding"/>
    <property type="evidence" value="ECO:0007669"/>
    <property type="project" value="UniProtKB-KW"/>
</dbReference>
<dbReference type="Pfam" id="PF02575">
    <property type="entry name" value="YbaB_DNA_bd"/>
    <property type="match status" value="1"/>
</dbReference>